<gene>
    <name evidence="7" type="ORF">RN606_04160</name>
</gene>
<feature type="transmembrane region" description="Helical" evidence="5">
    <location>
        <begin position="258"/>
        <end position="276"/>
    </location>
</feature>
<dbReference type="AlphaFoldDB" id="A0AA96J8E0"/>
<dbReference type="SUPFAM" id="SSF103473">
    <property type="entry name" value="MFS general substrate transporter"/>
    <property type="match status" value="1"/>
</dbReference>
<evidence type="ECO:0000256" key="2">
    <source>
        <dbReference type="ARBA" id="ARBA00022692"/>
    </source>
</evidence>
<comment type="subcellular location">
    <subcellularLocation>
        <location evidence="1">Cell membrane</location>
        <topology evidence="1">Multi-pass membrane protein</topology>
    </subcellularLocation>
</comment>
<feature type="transmembrane region" description="Helical" evidence="5">
    <location>
        <begin position="43"/>
        <end position="66"/>
    </location>
</feature>
<dbReference type="InterPro" id="IPR005829">
    <property type="entry name" value="Sugar_transporter_CS"/>
</dbReference>
<feature type="transmembrane region" description="Helical" evidence="5">
    <location>
        <begin position="168"/>
        <end position="187"/>
    </location>
</feature>
<dbReference type="GO" id="GO:0005886">
    <property type="term" value="C:plasma membrane"/>
    <property type="evidence" value="ECO:0007669"/>
    <property type="project" value="UniProtKB-SubCell"/>
</dbReference>
<dbReference type="PROSITE" id="PS00217">
    <property type="entry name" value="SUGAR_TRANSPORT_2"/>
    <property type="match status" value="1"/>
</dbReference>
<dbReference type="Pfam" id="PF07690">
    <property type="entry name" value="MFS_1"/>
    <property type="match status" value="1"/>
</dbReference>
<feature type="transmembrane region" description="Helical" evidence="5">
    <location>
        <begin position="102"/>
        <end position="125"/>
    </location>
</feature>
<feature type="transmembrane region" description="Helical" evidence="5">
    <location>
        <begin position="78"/>
        <end position="96"/>
    </location>
</feature>
<name>A0AA96J8E0_9MICO</name>
<dbReference type="PANTHER" id="PTHR23508">
    <property type="entry name" value="CARBOXYLIC ACID TRANSPORTER PROTEIN HOMOLOG"/>
    <property type="match status" value="1"/>
</dbReference>
<keyword evidence="4 5" id="KW-0472">Membrane</keyword>
<feature type="transmembrane region" description="Helical" evidence="5">
    <location>
        <begin position="312"/>
        <end position="332"/>
    </location>
</feature>
<evidence type="ECO:0000256" key="1">
    <source>
        <dbReference type="ARBA" id="ARBA00004651"/>
    </source>
</evidence>
<evidence type="ECO:0000313" key="8">
    <source>
        <dbReference type="Proteomes" id="UP001304125"/>
    </source>
</evidence>
<keyword evidence="2 5" id="KW-0812">Transmembrane</keyword>
<dbReference type="GO" id="GO:0046943">
    <property type="term" value="F:carboxylic acid transmembrane transporter activity"/>
    <property type="evidence" value="ECO:0007669"/>
    <property type="project" value="TreeGrafter"/>
</dbReference>
<dbReference type="Gene3D" id="1.20.1250.20">
    <property type="entry name" value="MFS general substrate transporter like domains"/>
    <property type="match status" value="2"/>
</dbReference>
<feature type="transmembrane region" description="Helical" evidence="5">
    <location>
        <begin position="218"/>
        <end position="238"/>
    </location>
</feature>
<protein>
    <submittedName>
        <fullName evidence="7">MFS transporter</fullName>
    </submittedName>
</protein>
<accession>A0AA96J8E0</accession>
<evidence type="ECO:0000256" key="3">
    <source>
        <dbReference type="ARBA" id="ARBA00022989"/>
    </source>
</evidence>
<keyword evidence="8" id="KW-1185">Reference proteome</keyword>
<feature type="transmembrane region" description="Helical" evidence="5">
    <location>
        <begin position="288"/>
        <end position="306"/>
    </location>
</feature>
<evidence type="ECO:0000256" key="5">
    <source>
        <dbReference type="SAM" id="Phobius"/>
    </source>
</evidence>
<dbReference type="EMBL" id="CP134879">
    <property type="protein sequence ID" value="WNM25350.1"/>
    <property type="molecule type" value="Genomic_DNA"/>
</dbReference>
<dbReference type="RefSeq" id="WP_313500241.1">
    <property type="nucleotide sequence ID" value="NZ_CP134879.1"/>
</dbReference>
<dbReference type="Proteomes" id="UP001304125">
    <property type="component" value="Chromosome"/>
</dbReference>
<feature type="domain" description="Major facilitator superfamily (MFS) profile" evidence="6">
    <location>
        <begin position="9"/>
        <end position="401"/>
    </location>
</feature>
<proteinExistence type="predicted"/>
<sequence>MAAPSEPSQWRHSIVPGLMSYLDAGSIITMSIALVLLQQPLGISAWGFGFLTGLLTASFAVGAFVGGRISDLWGRKRVFLVNLAMYIVGAGFVIVASDAAWLYPGIALMGVAMGIGVPTSLALIAESAAAGTKGKMVGLSSALWLVGIMGTLGLATGVAHYGPLGARILMGHMMLIAAVALVLGFGLHESQEWKEARAAGGSAESTKIPLSTLFTKRLLGPLVALTAFFTLVNLPANTLGQYMTYLYVNVAGVDASKASLLGLLGLPIGLIGAVIFMRYADKSRRKPLFVVGAILQVVAFGLPAVAGVSQWTVFFMAAIAGFGGAFAGEGIYKVWSQELFPTMYRATAQGFTYGVTRGVTAAFAVVTPAIIAYDPAVLLWIITAMVAVAGVVGGFAVQRLGADRGTDPWLVADTADEAELEGSNA</sequence>
<feature type="transmembrane region" description="Helical" evidence="5">
    <location>
        <begin position="353"/>
        <end position="371"/>
    </location>
</feature>
<evidence type="ECO:0000259" key="6">
    <source>
        <dbReference type="PROSITE" id="PS50850"/>
    </source>
</evidence>
<keyword evidence="3 5" id="KW-1133">Transmembrane helix</keyword>
<feature type="transmembrane region" description="Helical" evidence="5">
    <location>
        <begin position="137"/>
        <end position="162"/>
    </location>
</feature>
<dbReference type="InterPro" id="IPR036259">
    <property type="entry name" value="MFS_trans_sf"/>
</dbReference>
<evidence type="ECO:0000256" key="4">
    <source>
        <dbReference type="ARBA" id="ARBA00023136"/>
    </source>
</evidence>
<feature type="transmembrane region" description="Helical" evidence="5">
    <location>
        <begin position="377"/>
        <end position="397"/>
    </location>
</feature>
<dbReference type="InterPro" id="IPR020846">
    <property type="entry name" value="MFS_dom"/>
</dbReference>
<dbReference type="InterPro" id="IPR011701">
    <property type="entry name" value="MFS"/>
</dbReference>
<dbReference type="PROSITE" id="PS50850">
    <property type="entry name" value="MFS"/>
    <property type="match status" value="1"/>
</dbReference>
<feature type="transmembrane region" description="Helical" evidence="5">
    <location>
        <begin position="18"/>
        <end position="37"/>
    </location>
</feature>
<dbReference type="PANTHER" id="PTHR23508:SF10">
    <property type="entry name" value="CARBOXYLIC ACID TRANSPORTER PROTEIN HOMOLOG"/>
    <property type="match status" value="1"/>
</dbReference>
<organism evidence="7 8">
    <name type="scientific">Demequina capsici</name>
    <dbReference type="NCBI Taxonomy" id="3075620"/>
    <lineage>
        <taxon>Bacteria</taxon>
        <taxon>Bacillati</taxon>
        <taxon>Actinomycetota</taxon>
        <taxon>Actinomycetes</taxon>
        <taxon>Micrococcales</taxon>
        <taxon>Demequinaceae</taxon>
        <taxon>Demequina</taxon>
    </lineage>
</organism>
<reference evidence="7 8" key="1">
    <citation type="submission" date="2023-09" db="EMBL/GenBank/DDBJ databases">
        <title>Demequina sp. a novel bacteria isolated from Capsicum annuum.</title>
        <authorList>
            <person name="Humaira Z."/>
            <person name="Lee J."/>
            <person name="Cho D."/>
        </authorList>
    </citation>
    <scope>NUCLEOTIDE SEQUENCE [LARGE SCALE GENOMIC DNA]</scope>
    <source>
        <strain evidence="7 8">OYTSA14</strain>
    </source>
</reference>
<evidence type="ECO:0000313" key="7">
    <source>
        <dbReference type="EMBL" id="WNM25350.1"/>
    </source>
</evidence>